<reference evidence="2" key="2">
    <citation type="submission" date="2017-10" db="EMBL/GenBank/DDBJ databases">
        <title>Ladona fulva Genome sequencing and assembly.</title>
        <authorList>
            <person name="Murali S."/>
            <person name="Richards S."/>
            <person name="Bandaranaike D."/>
            <person name="Bellair M."/>
            <person name="Blankenburg K."/>
            <person name="Chao H."/>
            <person name="Dinh H."/>
            <person name="Doddapaneni H."/>
            <person name="Dugan-Rocha S."/>
            <person name="Elkadiri S."/>
            <person name="Gnanaolivu R."/>
            <person name="Hernandez B."/>
            <person name="Skinner E."/>
            <person name="Javaid M."/>
            <person name="Lee S."/>
            <person name="Li M."/>
            <person name="Ming W."/>
            <person name="Munidasa M."/>
            <person name="Muniz J."/>
            <person name="Nguyen L."/>
            <person name="Hughes D."/>
            <person name="Osuji N."/>
            <person name="Pu L.-L."/>
            <person name="Puazo M."/>
            <person name="Qu C."/>
            <person name="Quiroz J."/>
            <person name="Raj R."/>
            <person name="Weissenberger G."/>
            <person name="Xin Y."/>
            <person name="Zou X."/>
            <person name="Han Y."/>
            <person name="Worley K."/>
            <person name="Muzny D."/>
            <person name="Gibbs R."/>
        </authorList>
    </citation>
    <scope>NUCLEOTIDE SEQUENCE</scope>
    <source>
        <strain evidence="2">Sampled in the wild</strain>
    </source>
</reference>
<feature type="compositionally biased region" description="Acidic residues" evidence="1">
    <location>
        <begin position="121"/>
        <end position="132"/>
    </location>
</feature>
<evidence type="ECO:0000256" key="1">
    <source>
        <dbReference type="SAM" id="MobiDB-lite"/>
    </source>
</evidence>
<organism evidence="2 3">
    <name type="scientific">Ladona fulva</name>
    <name type="common">Scarce chaser dragonfly</name>
    <name type="synonym">Libellula fulva</name>
    <dbReference type="NCBI Taxonomy" id="123851"/>
    <lineage>
        <taxon>Eukaryota</taxon>
        <taxon>Metazoa</taxon>
        <taxon>Ecdysozoa</taxon>
        <taxon>Arthropoda</taxon>
        <taxon>Hexapoda</taxon>
        <taxon>Insecta</taxon>
        <taxon>Pterygota</taxon>
        <taxon>Palaeoptera</taxon>
        <taxon>Odonata</taxon>
        <taxon>Epiprocta</taxon>
        <taxon>Anisoptera</taxon>
        <taxon>Libelluloidea</taxon>
        <taxon>Libellulidae</taxon>
        <taxon>Ladona</taxon>
    </lineage>
</organism>
<reference evidence="2" key="1">
    <citation type="submission" date="2013-04" db="EMBL/GenBank/DDBJ databases">
        <authorList>
            <person name="Qu J."/>
            <person name="Murali S.C."/>
            <person name="Bandaranaike D."/>
            <person name="Bellair M."/>
            <person name="Blankenburg K."/>
            <person name="Chao H."/>
            <person name="Dinh H."/>
            <person name="Doddapaneni H."/>
            <person name="Downs B."/>
            <person name="Dugan-Rocha S."/>
            <person name="Elkadiri S."/>
            <person name="Gnanaolivu R.D."/>
            <person name="Hernandez B."/>
            <person name="Javaid M."/>
            <person name="Jayaseelan J.C."/>
            <person name="Lee S."/>
            <person name="Li M."/>
            <person name="Ming W."/>
            <person name="Munidasa M."/>
            <person name="Muniz J."/>
            <person name="Nguyen L."/>
            <person name="Ongeri F."/>
            <person name="Osuji N."/>
            <person name="Pu L.-L."/>
            <person name="Puazo M."/>
            <person name="Qu C."/>
            <person name="Quiroz J."/>
            <person name="Raj R."/>
            <person name="Weissenberger G."/>
            <person name="Xin Y."/>
            <person name="Zou X."/>
            <person name="Han Y."/>
            <person name="Richards S."/>
            <person name="Worley K."/>
            <person name="Muzny D."/>
            <person name="Gibbs R."/>
        </authorList>
    </citation>
    <scope>NUCLEOTIDE SEQUENCE</scope>
    <source>
        <strain evidence="2">Sampled in the wild</strain>
    </source>
</reference>
<sequence length="132" mass="14865">MGSCLGRCLASKETKCHVIENSIYFNTESLEFDCLVDKAENSTKKKSKSRGQVRKAEEVALELDEDGWTRSDVRNKHPKVCTTKMSSSGIKSLKACPLNVYALEELQDVTSNSTPHSSIDLEWEPEEYSQQM</sequence>
<dbReference type="AlphaFoldDB" id="A0A8K0KAU7"/>
<proteinExistence type="predicted"/>
<protein>
    <submittedName>
        <fullName evidence="2">Uncharacterized protein</fullName>
    </submittedName>
</protein>
<accession>A0A8K0KAU7</accession>
<dbReference type="Proteomes" id="UP000792457">
    <property type="component" value="Unassembled WGS sequence"/>
</dbReference>
<evidence type="ECO:0000313" key="3">
    <source>
        <dbReference type="Proteomes" id="UP000792457"/>
    </source>
</evidence>
<name>A0A8K0KAU7_LADFU</name>
<dbReference type="EMBL" id="KZ308561">
    <property type="protein sequence ID" value="KAG8231587.1"/>
    <property type="molecule type" value="Genomic_DNA"/>
</dbReference>
<feature type="region of interest" description="Disordered" evidence="1">
    <location>
        <begin position="110"/>
        <end position="132"/>
    </location>
</feature>
<dbReference type="OrthoDB" id="6423726at2759"/>
<gene>
    <name evidence="2" type="ORF">J437_LFUL012279</name>
</gene>
<comment type="caution">
    <text evidence="2">The sequence shown here is derived from an EMBL/GenBank/DDBJ whole genome shotgun (WGS) entry which is preliminary data.</text>
</comment>
<keyword evidence="3" id="KW-1185">Reference proteome</keyword>
<evidence type="ECO:0000313" key="2">
    <source>
        <dbReference type="EMBL" id="KAG8231587.1"/>
    </source>
</evidence>